<feature type="compositionally biased region" description="Low complexity" evidence="1">
    <location>
        <begin position="21"/>
        <end position="31"/>
    </location>
</feature>
<protein>
    <submittedName>
        <fullName evidence="2">Uncharacterized protein</fullName>
    </submittedName>
</protein>
<feature type="compositionally biased region" description="Acidic residues" evidence="1">
    <location>
        <begin position="100"/>
        <end position="135"/>
    </location>
</feature>
<accession>A0AAW0FDA6</accession>
<dbReference type="EMBL" id="JASBNA010000058">
    <property type="protein sequence ID" value="KAK7679553.1"/>
    <property type="molecule type" value="Genomic_DNA"/>
</dbReference>
<dbReference type="Proteomes" id="UP001385951">
    <property type="component" value="Unassembled WGS sequence"/>
</dbReference>
<dbReference type="AlphaFoldDB" id="A0AAW0FDA6"/>
<dbReference type="InterPro" id="IPR038014">
    <property type="entry name" value="Ies1"/>
</dbReference>
<evidence type="ECO:0000313" key="3">
    <source>
        <dbReference type="Proteomes" id="UP001385951"/>
    </source>
</evidence>
<keyword evidence="3" id="KW-1185">Reference proteome</keyword>
<gene>
    <name evidence="2" type="ORF">QCA50_017455</name>
</gene>
<organism evidence="2 3">
    <name type="scientific">Cerrena zonata</name>
    <dbReference type="NCBI Taxonomy" id="2478898"/>
    <lineage>
        <taxon>Eukaryota</taxon>
        <taxon>Fungi</taxon>
        <taxon>Dikarya</taxon>
        <taxon>Basidiomycota</taxon>
        <taxon>Agaricomycotina</taxon>
        <taxon>Agaricomycetes</taxon>
        <taxon>Polyporales</taxon>
        <taxon>Cerrenaceae</taxon>
        <taxon>Cerrena</taxon>
    </lineage>
</organism>
<dbReference type="GO" id="GO:0031011">
    <property type="term" value="C:Ino80 complex"/>
    <property type="evidence" value="ECO:0007669"/>
    <property type="project" value="InterPro"/>
</dbReference>
<sequence length="200" mass="21999">MSYDPIHDTYVPSVSSKIHHSPPSSTSQASSNDNITNNHLSPSGNGLSPNGNAYSPNGNASPSNGNAASPSRKALSIESLVSPANAHASILNPEPRNDDILDDLDHEDQFHEEDDDGEDDDVEEDEDDDDDDDDETKSKSKKKRGSASSPKNKLKNPNSNLNKPIRHLKKSDGSAFWRKDIQYDFLNELFEDENNISRII</sequence>
<feature type="compositionally biased region" description="Polar residues" evidence="1">
    <location>
        <begin position="32"/>
        <end position="51"/>
    </location>
</feature>
<proteinExistence type="predicted"/>
<evidence type="ECO:0000256" key="1">
    <source>
        <dbReference type="SAM" id="MobiDB-lite"/>
    </source>
</evidence>
<name>A0AAW0FDA6_9APHY</name>
<reference evidence="2 3" key="1">
    <citation type="submission" date="2022-09" db="EMBL/GenBank/DDBJ databases">
        <authorList>
            <person name="Palmer J.M."/>
        </authorList>
    </citation>
    <scope>NUCLEOTIDE SEQUENCE [LARGE SCALE GENOMIC DNA]</scope>
    <source>
        <strain evidence="2 3">DSM 7382</strain>
    </source>
</reference>
<comment type="caution">
    <text evidence="2">The sequence shown here is derived from an EMBL/GenBank/DDBJ whole genome shotgun (WGS) entry which is preliminary data.</text>
</comment>
<dbReference type="PANTHER" id="PTHR37287">
    <property type="entry name" value="INO EIGHTY SUBUNIT 1"/>
    <property type="match status" value="1"/>
</dbReference>
<feature type="region of interest" description="Disordered" evidence="1">
    <location>
        <begin position="1"/>
        <end position="169"/>
    </location>
</feature>
<feature type="compositionally biased region" description="Low complexity" evidence="1">
    <location>
        <begin position="52"/>
        <end position="71"/>
    </location>
</feature>
<feature type="compositionally biased region" description="Low complexity" evidence="1">
    <location>
        <begin position="146"/>
        <end position="163"/>
    </location>
</feature>
<evidence type="ECO:0000313" key="2">
    <source>
        <dbReference type="EMBL" id="KAK7679553.1"/>
    </source>
</evidence>
<dbReference type="PANTHER" id="PTHR37287:SF1">
    <property type="entry name" value="INO EIGHTY SUBUNIT 1"/>
    <property type="match status" value="1"/>
</dbReference>